<organism evidence="2 3">
    <name type="scientific">Guptibacillus hwajinpoensis</name>
    <dbReference type="NCBI Taxonomy" id="208199"/>
    <lineage>
        <taxon>Bacteria</taxon>
        <taxon>Bacillati</taxon>
        <taxon>Bacillota</taxon>
        <taxon>Bacilli</taxon>
        <taxon>Bacillales</taxon>
        <taxon>Guptibacillaceae</taxon>
        <taxon>Guptibacillus</taxon>
    </lineage>
</organism>
<evidence type="ECO:0000313" key="3">
    <source>
        <dbReference type="Proteomes" id="UP000447833"/>
    </source>
</evidence>
<evidence type="ECO:0000313" key="2">
    <source>
        <dbReference type="EMBL" id="MYL62184.1"/>
    </source>
</evidence>
<protein>
    <submittedName>
        <fullName evidence="2">DUF1129 family protein</fullName>
    </submittedName>
</protein>
<proteinExistence type="predicted"/>
<name>A0A845EQZ6_9BACL</name>
<dbReference type="InterPro" id="IPR009214">
    <property type="entry name" value="DUF1129"/>
</dbReference>
<accession>A0A845EQZ6</accession>
<dbReference type="AlphaFoldDB" id="A0A845EQZ6"/>
<feature type="transmembrane region" description="Helical" evidence="1">
    <location>
        <begin position="86"/>
        <end position="107"/>
    </location>
</feature>
<evidence type="ECO:0000256" key="1">
    <source>
        <dbReference type="SAM" id="Phobius"/>
    </source>
</evidence>
<gene>
    <name evidence="2" type="ORF">GLW07_02320</name>
</gene>
<feature type="transmembrane region" description="Helical" evidence="1">
    <location>
        <begin position="113"/>
        <end position="132"/>
    </location>
</feature>
<dbReference type="RefSeq" id="WP_160918061.1">
    <property type="nucleotide sequence ID" value="NZ_WMEY01000001.1"/>
</dbReference>
<sequence length="169" mass="19697">MMNSIQRDKFTLSKNNRDKYNEFCLFVNSSNIDTEDKNKLKDEILDHLIEGEKHGKTFDDLFSENPREYSQQLIEMLPKATFKTKVSFFLNVIFISIIINIPILFFSDSASEFLFTLVTFPLLAGVLSLFCFRIFKGTVFKNSFKYIIAIILVIQLISIVYVYFKNAII</sequence>
<reference evidence="2 3" key="1">
    <citation type="submission" date="2019-11" db="EMBL/GenBank/DDBJ databases">
        <title>Genome sequences of 17 halophilic strains isolated from different environments.</title>
        <authorList>
            <person name="Furrow R.E."/>
        </authorList>
    </citation>
    <scope>NUCLEOTIDE SEQUENCE [LARGE SCALE GENOMIC DNA]</scope>
    <source>
        <strain evidence="2 3">22506_14_FS</strain>
    </source>
</reference>
<dbReference type="EMBL" id="WMEY01000001">
    <property type="protein sequence ID" value="MYL62184.1"/>
    <property type="molecule type" value="Genomic_DNA"/>
</dbReference>
<keyword evidence="1" id="KW-0812">Transmembrane</keyword>
<dbReference type="Proteomes" id="UP000447833">
    <property type="component" value="Unassembled WGS sequence"/>
</dbReference>
<dbReference type="PANTHER" id="PTHR41307">
    <property type="entry name" value="MEMBRANE PROTEIN-RELATED"/>
    <property type="match status" value="1"/>
</dbReference>
<dbReference type="SUPFAM" id="SSF158560">
    <property type="entry name" value="BH3980-like"/>
    <property type="match status" value="1"/>
</dbReference>
<dbReference type="PANTHER" id="PTHR41307:SF1">
    <property type="entry name" value="MEMBRANE PROTEIN"/>
    <property type="match status" value="1"/>
</dbReference>
<feature type="transmembrane region" description="Helical" evidence="1">
    <location>
        <begin position="144"/>
        <end position="164"/>
    </location>
</feature>
<comment type="caution">
    <text evidence="2">The sequence shown here is derived from an EMBL/GenBank/DDBJ whole genome shotgun (WGS) entry which is preliminary data.</text>
</comment>
<keyword evidence="1" id="KW-1133">Transmembrane helix</keyword>
<keyword evidence="1" id="KW-0472">Membrane</keyword>
<dbReference type="Pfam" id="PF06570">
    <property type="entry name" value="DUF1129"/>
    <property type="match status" value="1"/>
</dbReference>